<dbReference type="SUPFAM" id="SSF52156">
    <property type="entry name" value="Initiation factor IF2/eIF5b, domain 3"/>
    <property type="match status" value="1"/>
</dbReference>
<keyword evidence="6" id="KW-0342">GTP-binding</keyword>
<evidence type="ECO:0000259" key="10">
    <source>
        <dbReference type="PROSITE" id="PS51722"/>
    </source>
</evidence>
<dbReference type="InterPro" id="IPR005225">
    <property type="entry name" value="Small_GTP-bd"/>
</dbReference>
<dbReference type="InterPro" id="IPR009000">
    <property type="entry name" value="Transl_B-barrel_sf"/>
</dbReference>
<reference evidence="11 12" key="1">
    <citation type="submission" date="2024-09" db="EMBL/GenBank/DDBJ databases">
        <authorList>
            <person name="D'Angelo T."/>
        </authorList>
    </citation>
    <scope>NUCLEOTIDE SEQUENCE [LARGE SCALE GENOMIC DNA]</scope>
    <source>
        <strain evidence="11">SAG AM-320-E07</strain>
    </source>
</reference>
<evidence type="ECO:0000256" key="2">
    <source>
        <dbReference type="ARBA" id="ARBA00020675"/>
    </source>
</evidence>
<gene>
    <name evidence="11" type="primary">infB</name>
    <name evidence="11" type="ORF">ACFL6M_07860</name>
</gene>
<feature type="compositionally biased region" description="Basic and acidic residues" evidence="9">
    <location>
        <begin position="207"/>
        <end position="219"/>
    </location>
</feature>
<dbReference type="GO" id="GO:0003743">
    <property type="term" value="F:translation initiation factor activity"/>
    <property type="evidence" value="ECO:0007669"/>
    <property type="project" value="UniProtKB-KW"/>
</dbReference>
<dbReference type="InterPro" id="IPR053905">
    <property type="entry name" value="EF-G-like_DII"/>
</dbReference>
<protein>
    <recommendedName>
        <fullName evidence="2 7">Translation initiation factor IF-2</fullName>
    </recommendedName>
</protein>
<feature type="domain" description="Tr-type G" evidence="10">
    <location>
        <begin position="331"/>
        <end position="501"/>
    </location>
</feature>
<evidence type="ECO:0000313" key="11">
    <source>
        <dbReference type="EMBL" id="MFC1573493.1"/>
    </source>
</evidence>
<keyword evidence="12" id="KW-1185">Reference proteome</keyword>
<comment type="caution">
    <text evidence="11">The sequence shown here is derived from an EMBL/GenBank/DDBJ whole genome shotgun (WGS) entry which is preliminary data.</text>
</comment>
<dbReference type="Gene3D" id="2.40.30.10">
    <property type="entry name" value="Translation factors"/>
    <property type="match status" value="1"/>
</dbReference>
<evidence type="ECO:0000256" key="1">
    <source>
        <dbReference type="ARBA" id="ARBA00007733"/>
    </source>
</evidence>
<dbReference type="SUPFAM" id="SSF52540">
    <property type="entry name" value="P-loop containing nucleoside triphosphate hydrolases"/>
    <property type="match status" value="1"/>
</dbReference>
<comment type="function">
    <text evidence="8">One of the essential components for the initiation of protein synthesis. Protects formylmethionyl-tRNA from spontaneous hydrolysis and promotes its binding to the 30S ribosomal subunits. Also involved in the hydrolysis of GTP during the formation of the 70S ribosomal complex.</text>
</comment>
<evidence type="ECO:0000256" key="4">
    <source>
        <dbReference type="ARBA" id="ARBA00022741"/>
    </source>
</evidence>
<dbReference type="InterPro" id="IPR015760">
    <property type="entry name" value="TIF_IF2"/>
</dbReference>
<dbReference type="PROSITE" id="PS51722">
    <property type="entry name" value="G_TR_2"/>
    <property type="match status" value="1"/>
</dbReference>
<dbReference type="PANTHER" id="PTHR43381:SF5">
    <property type="entry name" value="TR-TYPE G DOMAIN-CONTAINING PROTEIN"/>
    <property type="match status" value="1"/>
</dbReference>
<feature type="non-terminal residue" evidence="11">
    <location>
        <position position="724"/>
    </location>
</feature>
<dbReference type="InterPro" id="IPR000178">
    <property type="entry name" value="TF_IF2_bacterial-like"/>
</dbReference>
<evidence type="ECO:0000256" key="8">
    <source>
        <dbReference type="RuleBase" id="RU000644"/>
    </source>
</evidence>
<keyword evidence="4" id="KW-0547">Nucleotide-binding</keyword>
<proteinExistence type="inferred from homology"/>
<comment type="similarity">
    <text evidence="1 8">Belongs to the TRAFAC class translation factor GTPase superfamily. Classic translation factor GTPase family. IF-2 subfamily.</text>
</comment>
<dbReference type="Pfam" id="PF22042">
    <property type="entry name" value="EF-G_D2"/>
    <property type="match status" value="1"/>
</dbReference>
<sequence>MRKVRVYQLARELKVTSAILIDILEEVGSPVASHTSAVDSSVADEVRSRLAGTKRRAVRDGAGGGTKVAVRTVDRATVKRGAAGAAAVKEPLEPVKVWSLSTLPKAPDIGVPILDSAATAAPTAPPPARRVGPAIPAQGEARTAKPPKPSRRETSTVDVTRTYRPKAPASRDRGGPPGTGMPTMPEAPGRGGRPPRGRKAKRKKKRREVDEREMLDSVRRTLATLDGGRARKRRKGRSEDGTDVAEETTKVRINEFATVSELASVLEVRPNEVVATCLRLGVVANINRRLDRDTIEAVADEFEYDVEFIKEFGEEIIEEVEEEAGEVPEVTRPSIVTVMGHVDHGKTKLLDYIRQTDVVAGESGGITQHIGAYQARLKDGRMVTFLDTPGHQAFTAMRARGADVTDIVILVVAADDRVNEQTIEAINHAKAARKPIVVAINKCDLPAADPEKIKKQLSEQGLLVEDWGGETVAVEISAKQGTNVDKLLEMILLVSDLQELSAQKDRMAKGTVIEAQKDPGRGIVATVLIQSGTLHIGNAFLCGVGYGKVRAMVNERGERVESAGPSTPVEVLGWSEVPQVGDNFAGIKTDSQARMIAGERAQIAREKRMRLAANRFRLGELHTRLKEQERIDLRVILKADVQGSVEVLRDSLEKLSDEHVDVVVIHTGVGRINESDVLLATASGAMIIGFHVRPDPKATQLAQDENVEVRLYQVIYEAIEEITA</sequence>
<evidence type="ECO:0000256" key="7">
    <source>
        <dbReference type="NCBIfam" id="TIGR00487"/>
    </source>
</evidence>
<evidence type="ECO:0000256" key="6">
    <source>
        <dbReference type="ARBA" id="ARBA00023134"/>
    </source>
</evidence>
<keyword evidence="5 8" id="KW-0648">Protein biosynthesis</keyword>
<dbReference type="NCBIfam" id="TIGR00487">
    <property type="entry name" value="IF-2"/>
    <property type="match status" value="1"/>
</dbReference>
<evidence type="ECO:0000313" key="12">
    <source>
        <dbReference type="Proteomes" id="UP001593833"/>
    </source>
</evidence>
<dbReference type="InterPro" id="IPR044145">
    <property type="entry name" value="IF2_II"/>
</dbReference>
<dbReference type="Gene3D" id="3.40.50.300">
    <property type="entry name" value="P-loop containing nucleotide triphosphate hydrolases"/>
    <property type="match status" value="1"/>
</dbReference>
<dbReference type="Gene3D" id="3.40.50.10050">
    <property type="entry name" value="Translation initiation factor IF- 2, domain 3"/>
    <property type="match status" value="1"/>
</dbReference>
<dbReference type="InterPro" id="IPR006847">
    <property type="entry name" value="IF2_N"/>
</dbReference>
<dbReference type="Pfam" id="PF04760">
    <property type="entry name" value="IF2_N"/>
    <property type="match status" value="2"/>
</dbReference>
<evidence type="ECO:0000256" key="3">
    <source>
        <dbReference type="ARBA" id="ARBA00022540"/>
    </source>
</evidence>
<organism evidence="11 12">
    <name type="scientific">Eiseniibacteriota bacterium</name>
    <dbReference type="NCBI Taxonomy" id="2212470"/>
    <lineage>
        <taxon>Bacteria</taxon>
        <taxon>Candidatus Eiseniibacteriota</taxon>
    </lineage>
</organism>
<dbReference type="CDD" id="cd01887">
    <property type="entry name" value="IF2_eIF5B"/>
    <property type="match status" value="1"/>
</dbReference>
<evidence type="ECO:0000256" key="5">
    <source>
        <dbReference type="ARBA" id="ARBA00022917"/>
    </source>
</evidence>
<dbReference type="SUPFAM" id="SSF50447">
    <property type="entry name" value="Translation proteins"/>
    <property type="match status" value="1"/>
</dbReference>
<accession>A0ABV6YMC6</accession>
<dbReference type="CDD" id="cd03702">
    <property type="entry name" value="IF2_mtIF2_II"/>
    <property type="match status" value="1"/>
</dbReference>
<dbReference type="Proteomes" id="UP001593833">
    <property type="component" value="Unassembled WGS sequence"/>
</dbReference>
<evidence type="ECO:0000256" key="9">
    <source>
        <dbReference type="SAM" id="MobiDB-lite"/>
    </source>
</evidence>
<dbReference type="InterPro" id="IPR027417">
    <property type="entry name" value="P-loop_NTPase"/>
</dbReference>
<dbReference type="InterPro" id="IPR036925">
    <property type="entry name" value="TIF_IF2_dom3_sf"/>
</dbReference>
<dbReference type="NCBIfam" id="TIGR00231">
    <property type="entry name" value="small_GTP"/>
    <property type="match status" value="1"/>
</dbReference>
<dbReference type="InterPro" id="IPR023115">
    <property type="entry name" value="TIF_IF2_dom3"/>
</dbReference>
<dbReference type="EMBL" id="JBHPKH010000186">
    <property type="protein sequence ID" value="MFC1573493.1"/>
    <property type="molecule type" value="Genomic_DNA"/>
</dbReference>
<feature type="region of interest" description="Disordered" evidence="9">
    <location>
        <begin position="118"/>
        <end position="245"/>
    </location>
</feature>
<keyword evidence="3 8" id="KW-0396">Initiation factor</keyword>
<dbReference type="Pfam" id="PF00009">
    <property type="entry name" value="GTP_EFTU"/>
    <property type="match status" value="1"/>
</dbReference>
<dbReference type="Gene3D" id="1.10.10.2480">
    <property type="match status" value="1"/>
</dbReference>
<dbReference type="PANTHER" id="PTHR43381">
    <property type="entry name" value="TRANSLATION INITIATION FACTOR IF-2-RELATED"/>
    <property type="match status" value="1"/>
</dbReference>
<feature type="compositionally biased region" description="Basic residues" evidence="9">
    <location>
        <begin position="193"/>
        <end position="206"/>
    </location>
</feature>
<dbReference type="Pfam" id="PF11987">
    <property type="entry name" value="IF-2"/>
    <property type="match status" value="1"/>
</dbReference>
<dbReference type="InterPro" id="IPR000795">
    <property type="entry name" value="T_Tr_GTP-bd_dom"/>
</dbReference>
<name>A0ABV6YMC6_UNCEI</name>